<evidence type="ECO:0000313" key="3">
    <source>
        <dbReference type="Proteomes" id="UP001042704"/>
    </source>
</evidence>
<dbReference type="Pfam" id="PF09881">
    <property type="entry name" value="EhaD"/>
    <property type="match status" value="1"/>
</dbReference>
<gene>
    <name evidence="2" type="ORF">RJ40_02775</name>
</gene>
<dbReference type="AlphaFoldDB" id="A0A8A3S2U8"/>
<reference evidence="2" key="1">
    <citation type="journal article" date="2001" name="Int. J. Syst. Evol. Microbiol.">
        <title>Methanofollis aquaemaris sp. nov., a methanogen isolated from an aquaculture fish pond.</title>
        <authorList>
            <person name="Lai M.C."/>
            <person name="Chen S.C."/>
        </authorList>
    </citation>
    <scope>NUCLEOTIDE SEQUENCE</scope>
    <source>
        <strain evidence="2">N2F9704</strain>
    </source>
</reference>
<reference evidence="2" key="2">
    <citation type="submission" date="2019-02" db="EMBL/GenBank/DDBJ databases">
        <authorList>
            <person name="Chen S.-C."/>
            <person name="Chien H.-H."/>
            <person name="Lai M.-C."/>
        </authorList>
    </citation>
    <scope>NUCLEOTIDE SEQUENCE</scope>
    <source>
        <strain evidence="2">N2F9704</strain>
    </source>
</reference>
<dbReference type="EMBL" id="CP036172">
    <property type="protein sequence ID" value="QSZ66498.1"/>
    <property type="molecule type" value="Genomic_DNA"/>
</dbReference>
<accession>A0A8A3S2U8</accession>
<evidence type="ECO:0000313" key="2">
    <source>
        <dbReference type="EMBL" id="QSZ66498.1"/>
    </source>
</evidence>
<dbReference type="InterPro" id="IPR019213">
    <property type="entry name" value="EhaD-like"/>
</dbReference>
<protein>
    <submittedName>
        <fullName evidence="2">DUF2108 domain-containing protein</fullName>
    </submittedName>
</protein>
<keyword evidence="1" id="KW-0812">Transmembrane</keyword>
<sequence length="79" mass="8319">MIEFLTATLAAIVLAGAIATAWVRDPFSKLIALGVMIGGVIPFIVARGYLDVAIAVSLIAPIATIFVLLIAGRRDFYDA</sequence>
<dbReference type="KEGG" id="maqe:RJ40_02775"/>
<keyword evidence="1" id="KW-1133">Transmembrane helix</keyword>
<keyword evidence="1" id="KW-0472">Membrane</keyword>
<dbReference type="Proteomes" id="UP001042704">
    <property type="component" value="Chromosome"/>
</dbReference>
<keyword evidence="3" id="KW-1185">Reference proteome</keyword>
<organism evidence="2 3">
    <name type="scientific">Methanofollis aquaemaris</name>
    <dbReference type="NCBI Taxonomy" id="126734"/>
    <lineage>
        <taxon>Archaea</taxon>
        <taxon>Methanobacteriati</taxon>
        <taxon>Methanobacteriota</taxon>
        <taxon>Stenosarchaea group</taxon>
        <taxon>Methanomicrobia</taxon>
        <taxon>Methanomicrobiales</taxon>
        <taxon>Methanomicrobiaceae</taxon>
        <taxon>Methanofollis</taxon>
    </lineage>
</organism>
<dbReference type="GeneID" id="76423253"/>
<evidence type="ECO:0000256" key="1">
    <source>
        <dbReference type="SAM" id="Phobius"/>
    </source>
</evidence>
<proteinExistence type="predicted"/>
<feature type="transmembrane region" description="Helical" evidence="1">
    <location>
        <begin position="29"/>
        <end position="45"/>
    </location>
</feature>
<feature type="transmembrane region" description="Helical" evidence="1">
    <location>
        <begin position="52"/>
        <end position="71"/>
    </location>
</feature>
<dbReference type="RefSeq" id="WP_265581841.1">
    <property type="nucleotide sequence ID" value="NZ_CP036172.1"/>
</dbReference>
<name>A0A8A3S2U8_9EURY</name>